<evidence type="ECO:0000259" key="2">
    <source>
        <dbReference type="Pfam" id="PF13632"/>
    </source>
</evidence>
<dbReference type="Proteomes" id="UP000231567">
    <property type="component" value="Unassembled WGS sequence"/>
</dbReference>
<feature type="transmembrane region" description="Helical" evidence="1">
    <location>
        <begin position="55"/>
        <end position="76"/>
    </location>
</feature>
<evidence type="ECO:0000313" key="3">
    <source>
        <dbReference type="EMBL" id="PIP21879.1"/>
    </source>
</evidence>
<dbReference type="EMBL" id="PCRM01000010">
    <property type="protein sequence ID" value="PIP21879.1"/>
    <property type="molecule type" value="Genomic_DNA"/>
</dbReference>
<evidence type="ECO:0000313" key="4">
    <source>
        <dbReference type="Proteomes" id="UP000231567"/>
    </source>
</evidence>
<feature type="transmembrane region" description="Helical" evidence="1">
    <location>
        <begin position="437"/>
        <end position="457"/>
    </location>
</feature>
<comment type="caution">
    <text evidence="3">The sequence shown here is derived from an EMBL/GenBank/DDBJ whole genome shotgun (WGS) entry which is preliminary data.</text>
</comment>
<protein>
    <recommendedName>
        <fullName evidence="2">Glycosyltransferase 2-like domain-containing protein</fullName>
    </recommendedName>
</protein>
<dbReference type="InterPro" id="IPR029044">
    <property type="entry name" value="Nucleotide-diphossugar_trans"/>
</dbReference>
<feature type="transmembrane region" description="Helical" evidence="1">
    <location>
        <begin position="469"/>
        <end position="492"/>
    </location>
</feature>
<dbReference type="PANTHER" id="PTHR36851">
    <property type="entry name" value="UNNAMED PRODUCT"/>
    <property type="match status" value="1"/>
</dbReference>
<reference evidence="3 4" key="1">
    <citation type="submission" date="2017-09" db="EMBL/GenBank/DDBJ databases">
        <title>Depth-based differentiation of microbial function through sediment-hosted aquifers and enrichment of novel symbionts in the deep terrestrial subsurface.</title>
        <authorList>
            <person name="Probst A.J."/>
            <person name="Ladd B."/>
            <person name="Jarett J.K."/>
            <person name="Geller-Mcgrath D.E."/>
            <person name="Sieber C.M."/>
            <person name="Emerson J.B."/>
            <person name="Anantharaman K."/>
            <person name="Thomas B.C."/>
            <person name="Malmstrom R."/>
            <person name="Stieglmeier M."/>
            <person name="Klingl A."/>
            <person name="Woyke T."/>
            <person name="Ryan C.M."/>
            <person name="Banfield J.F."/>
        </authorList>
    </citation>
    <scope>NUCLEOTIDE SEQUENCE [LARGE SCALE GENOMIC DNA]</scope>
    <source>
        <strain evidence="3">CG23_combo_of_CG06-09_8_20_14_all_40_13</strain>
    </source>
</reference>
<feature type="transmembrane region" description="Helical" evidence="1">
    <location>
        <begin position="29"/>
        <end position="49"/>
    </location>
</feature>
<accession>A0A2G9YRL0</accession>
<keyword evidence="1" id="KW-1133">Transmembrane helix</keyword>
<name>A0A2G9YRL0_9BACT</name>
<feature type="transmembrane region" description="Helical" evidence="1">
    <location>
        <begin position="399"/>
        <end position="417"/>
    </location>
</feature>
<gene>
    <name evidence="3" type="ORF">COX39_00470</name>
</gene>
<dbReference type="SUPFAM" id="SSF53448">
    <property type="entry name" value="Nucleotide-diphospho-sugar transferases"/>
    <property type="match status" value="1"/>
</dbReference>
<proteinExistence type="predicted"/>
<organism evidence="3 4">
    <name type="scientific">Candidatus Nealsonbacteria bacterium CG23_combo_of_CG06-09_8_20_14_all_40_13</name>
    <dbReference type="NCBI Taxonomy" id="1974724"/>
    <lineage>
        <taxon>Bacteria</taxon>
        <taxon>Candidatus Nealsoniibacteriota</taxon>
    </lineage>
</organism>
<dbReference type="AlphaFoldDB" id="A0A2G9YRL0"/>
<keyword evidence="1" id="KW-0472">Membrane</keyword>
<keyword evidence="1" id="KW-0812">Transmembrane</keyword>
<dbReference type="PANTHER" id="PTHR36851:SF1">
    <property type="entry name" value="GLYCO_TRANS_2-LIKE DOMAIN-CONTAINING PROTEIN"/>
    <property type="match status" value="1"/>
</dbReference>
<feature type="domain" description="Glycosyltransferase 2-like" evidence="2">
    <location>
        <begin position="216"/>
        <end position="416"/>
    </location>
</feature>
<dbReference type="InterPro" id="IPR001173">
    <property type="entry name" value="Glyco_trans_2-like"/>
</dbReference>
<dbReference type="Pfam" id="PF13632">
    <property type="entry name" value="Glyco_trans_2_3"/>
    <property type="match status" value="1"/>
</dbReference>
<sequence length="525" mass="60653">METKKNYISPVSDLKLLPKLRRWHRTLEILPGALSWSALILPLILSFIIPGAVATFILCFDIYWLYKALIIGYHLIQGYRSLKREIRIDWLGKCRALKVEGTTIDWRGIYNAIILATYKEEIETLRASIQSAAAADFPQKRIIFVLATEERDKLRARQYGEILAKEFGKHFFAFLVTEHPDHIAGEVKAKGANVTWAAKQLRKFLDGKKINYDNVIVTTADADSRFHPKYFACLTYNYVINPNRDFSSYQPIPLYSNNIWEAPALSRILAFSSSFWQLVEATRPWRLVNFSTHAMSMKTLIEINYWYTTVVNEDSGQFWRAYFAYDGNHQVVPMFIPVYMDAVLSENFWQTLKSLYQQRRRWAYGVEHFSPVVLQSIQNKAVPFLSKAVKVWRLFEGNFTWATASLFIGFVAWWPIWFGGEFKNTVLGYNFPVVARFLLILAWLGLFISASISTLLLPPRPPKYKKAKFLEMLAQWVLVPIQAIFFSSFPALDAQTRLMLGRYLTFQVTTKKSAKGELGLETVKS</sequence>
<evidence type="ECO:0000256" key="1">
    <source>
        <dbReference type="SAM" id="Phobius"/>
    </source>
</evidence>
<dbReference type="Gene3D" id="3.90.550.10">
    <property type="entry name" value="Spore Coat Polysaccharide Biosynthesis Protein SpsA, Chain A"/>
    <property type="match status" value="1"/>
</dbReference>